<dbReference type="Pfam" id="PF15644">
    <property type="entry name" value="Gln_amidase"/>
    <property type="match status" value="1"/>
</dbReference>
<evidence type="ECO:0000313" key="3">
    <source>
        <dbReference type="Proteomes" id="UP000037179"/>
    </source>
</evidence>
<comment type="caution">
    <text evidence="2">The sequence shown here is derived from an EMBL/GenBank/DDBJ whole genome shotgun (WGS) entry which is preliminary data.</text>
</comment>
<proteinExistence type="predicted"/>
<evidence type="ECO:0000259" key="1">
    <source>
        <dbReference type="Pfam" id="PF15644"/>
    </source>
</evidence>
<reference evidence="3" key="1">
    <citation type="submission" date="2015-07" db="EMBL/GenBank/DDBJ databases">
        <title>Nocardia seriolae U-1 whole genome shotgun sequence.</title>
        <authorList>
            <person name="Imajoh M."/>
            <person name="Fukumoto Y."/>
            <person name="Sukeda M."/>
            <person name="Yamane J."/>
            <person name="Yamasaki K."/>
            <person name="Shimizu M."/>
            <person name="Ohnishi K."/>
            <person name="Oshima S."/>
        </authorList>
    </citation>
    <scope>NUCLEOTIDE SEQUENCE [LARGE SCALE GENOMIC DNA]</scope>
    <source>
        <strain evidence="3">U-1</strain>
    </source>
</reference>
<dbReference type="AlphaFoldDB" id="A0ABC9Z4X2"/>
<dbReference type="InterPro" id="IPR028908">
    <property type="entry name" value="Tox-PL_dom"/>
</dbReference>
<feature type="domain" description="Tox-PL" evidence="1">
    <location>
        <begin position="373"/>
        <end position="478"/>
    </location>
</feature>
<sequence length="495" mass="52967">MVNIDFGSYYAVGRACFGLEDALQTAFLTETRTLADCSGMAGVDEAGVAWGKAYDQRVTELLGMVSNLGEALEQLGGVIVQAGYNHYLAEYSSIVDHAGAPTAMPPVPTPSCRIYGSPPSAGGPSDGLRDDAKSLIRLADKVGLPVPDGDTGKLQTSADAWNRLHTAHSANLSSVLKNAAGVHQRNDSEDAQRLSQKLLDLQVAVDDVLGACGDLSTFCANQKSALDDLRHKILTDILKELVLALGADMLLTVATSFLTFGASAFVGTVATEGIVATFGVRVAEAVKTWSAAKRLRESQVVVRDLSKSRAAVLEAKSLRRGAFSPAGQAELAKLPEGVAISSANADKALFDKFFPELANINPMYKTGEWGFRNNCQSCVVSVEERLAGNEVTAVRRSDQSAYDFTWPDDVLNSVGNGNSFHQVSGYKEIEQQLLDAGPGSRGIVHGAWLDENGLYDSGHVFDVINRDGKIFYVDGQTGNWANLQDYSGFEFLRTN</sequence>
<protein>
    <recommendedName>
        <fullName evidence="1">Tox-PL domain-containing protein</fullName>
    </recommendedName>
</protein>
<gene>
    <name evidence="2" type="ORF">NSK11_contig00184-0008</name>
</gene>
<accession>A0ABC9Z4X2</accession>
<dbReference type="Proteomes" id="UP000037179">
    <property type="component" value="Unassembled WGS sequence"/>
</dbReference>
<name>A0ABC9Z4X2_9NOCA</name>
<evidence type="ECO:0000313" key="2">
    <source>
        <dbReference type="EMBL" id="GAP32837.1"/>
    </source>
</evidence>
<organism evidence="2 3">
    <name type="scientific">Nocardia seriolae</name>
    <dbReference type="NCBI Taxonomy" id="37332"/>
    <lineage>
        <taxon>Bacteria</taxon>
        <taxon>Bacillati</taxon>
        <taxon>Actinomycetota</taxon>
        <taxon>Actinomycetes</taxon>
        <taxon>Mycobacteriales</taxon>
        <taxon>Nocardiaceae</taxon>
        <taxon>Nocardia</taxon>
    </lineage>
</organism>
<keyword evidence="3" id="KW-1185">Reference proteome</keyword>
<reference evidence="2 3" key="2">
    <citation type="journal article" date="2016" name="Genome Announc.">
        <title>Draft Genome Sequence of Erythromycin- and Oxytetracycline-Sensitive Nocardia seriolae Strain U-1 (NBRC 110359).</title>
        <authorList>
            <person name="Imajoh M."/>
            <person name="Sukeda M."/>
            <person name="Shimizu M."/>
            <person name="Yamane J."/>
            <person name="Ohnishi K."/>
            <person name="Oshima S."/>
        </authorList>
    </citation>
    <scope>NUCLEOTIDE SEQUENCE [LARGE SCALE GENOMIC DNA]</scope>
    <source>
        <strain evidence="2 3">U-1</strain>
    </source>
</reference>
<dbReference type="EMBL" id="BBYQ01000184">
    <property type="protein sequence ID" value="GAP32837.1"/>
    <property type="molecule type" value="Genomic_DNA"/>
</dbReference>